<dbReference type="InterPro" id="IPR007184">
    <property type="entry name" value="Mannoside_phosphorylase"/>
</dbReference>
<keyword evidence="2" id="KW-0808">Transferase</keyword>
<dbReference type="AlphaFoldDB" id="A0A914DTC1"/>
<dbReference type="GO" id="GO:0016757">
    <property type="term" value="F:glycosyltransferase activity"/>
    <property type="evidence" value="ECO:0007669"/>
    <property type="project" value="UniProtKB-KW"/>
</dbReference>
<evidence type="ECO:0000256" key="2">
    <source>
        <dbReference type="ARBA" id="ARBA00022679"/>
    </source>
</evidence>
<evidence type="ECO:0000313" key="3">
    <source>
        <dbReference type="Proteomes" id="UP000887540"/>
    </source>
</evidence>
<dbReference type="Proteomes" id="UP000887540">
    <property type="component" value="Unplaced"/>
</dbReference>
<reference evidence="4" key="1">
    <citation type="submission" date="2022-11" db="UniProtKB">
        <authorList>
            <consortium name="WormBaseParasite"/>
        </authorList>
    </citation>
    <scope>IDENTIFICATION</scope>
</reference>
<proteinExistence type="predicted"/>
<dbReference type="SUPFAM" id="SSF75005">
    <property type="entry name" value="Arabinanase/levansucrase/invertase"/>
    <property type="match status" value="1"/>
</dbReference>
<sequence length="245" mass="26882">MLSSIITQNPWLGSTYQRQGYVFPQKGHSKSAASLFATPENGFAQHYLFWGDGNIAIATSQDTMNWTNTGAYLIRTRSNSFDSHLVESGPTPLRLKSGDYLFIYNSARTGYPSVKPGWQLQYNFGFTILNGSDPLQIIQRSSEPIFSPELEWEIGNVHGKYLTPNVVFLEGLVPDPNGCPQNVNQTIGNQFAPNAECFFGVYGGADSELGAVRIVSSWISCLEVGTTCSKGSECCSGLCFNSRCQ</sequence>
<evidence type="ECO:0000313" key="4">
    <source>
        <dbReference type="WBParaSite" id="ACRNAN_scaffold4008.g9136.t1"/>
    </source>
</evidence>
<dbReference type="PANTHER" id="PTHR34106">
    <property type="entry name" value="GLYCOSIDASE"/>
    <property type="match status" value="1"/>
</dbReference>
<organism evidence="3 4">
    <name type="scientific">Acrobeloides nanus</name>
    <dbReference type="NCBI Taxonomy" id="290746"/>
    <lineage>
        <taxon>Eukaryota</taxon>
        <taxon>Metazoa</taxon>
        <taxon>Ecdysozoa</taxon>
        <taxon>Nematoda</taxon>
        <taxon>Chromadorea</taxon>
        <taxon>Rhabditida</taxon>
        <taxon>Tylenchina</taxon>
        <taxon>Cephalobomorpha</taxon>
        <taxon>Cephaloboidea</taxon>
        <taxon>Cephalobidae</taxon>
        <taxon>Acrobeloides</taxon>
    </lineage>
</organism>
<accession>A0A914DTC1</accession>
<dbReference type="InterPro" id="IPR023296">
    <property type="entry name" value="Glyco_hydro_beta-prop_sf"/>
</dbReference>
<dbReference type="WBParaSite" id="ACRNAN_scaffold4008.g9136.t1">
    <property type="protein sequence ID" value="ACRNAN_scaffold4008.g9136.t1"/>
    <property type="gene ID" value="ACRNAN_scaffold4008.g9136"/>
</dbReference>
<dbReference type="PANTHER" id="PTHR34106:SF5">
    <property type="entry name" value="GLYCOSIDASE"/>
    <property type="match status" value="1"/>
</dbReference>
<name>A0A914DTC1_9BILA</name>
<protein>
    <submittedName>
        <fullName evidence="4">Uncharacterized protein</fullName>
    </submittedName>
</protein>
<keyword evidence="3" id="KW-1185">Reference proteome</keyword>
<dbReference type="Gene3D" id="2.115.10.20">
    <property type="entry name" value="Glycosyl hydrolase domain, family 43"/>
    <property type="match status" value="1"/>
</dbReference>
<evidence type="ECO:0000256" key="1">
    <source>
        <dbReference type="ARBA" id="ARBA00022676"/>
    </source>
</evidence>
<dbReference type="Pfam" id="PF04041">
    <property type="entry name" value="Glyco_hydro_130"/>
    <property type="match status" value="1"/>
</dbReference>
<keyword evidence="1" id="KW-0328">Glycosyltransferase</keyword>